<dbReference type="SUPFAM" id="SSF88713">
    <property type="entry name" value="Glycoside hydrolase/deacetylase"/>
    <property type="match status" value="1"/>
</dbReference>
<dbReference type="EMBL" id="DTIY01000015">
    <property type="protein sequence ID" value="HGY38623.1"/>
    <property type="molecule type" value="Genomic_DNA"/>
</dbReference>
<name>A0A7V4THK5_9BACT</name>
<evidence type="ECO:0000313" key="1">
    <source>
        <dbReference type="EMBL" id="HGY38623.1"/>
    </source>
</evidence>
<dbReference type="PANTHER" id="PTHR30105:SF2">
    <property type="entry name" value="DIVERGENT POLYSACCHARIDE DEACETYLASE SUPERFAMILY"/>
    <property type="match status" value="1"/>
</dbReference>
<proteinExistence type="predicted"/>
<organism evidence="1">
    <name type="scientific">Candidatus Caldatribacterium saccharofermentans</name>
    <dbReference type="NCBI Taxonomy" id="1454753"/>
    <lineage>
        <taxon>Bacteria</taxon>
        <taxon>Pseudomonadati</taxon>
        <taxon>Atribacterota</taxon>
        <taxon>Atribacteria</taxon>
        <taxon>Atribacterales</taxon>
        <taxon>Candidatus Caldatribacteriaceae</taxon>
        <taxon>Candidatus Caldatribacterium</taxon>
    </lineage>
</organism>
<dbReference type="InterPro" id="IPR006837">
    <property type="entry name" value="Divergent_DAC"/>
</dbReference>
<dbReference type="Gene3D" id="3.20.20.370">
    <property type="entry name" value="Glycoside hydrolase/deacetylase"/>
    <property type="match status" value="1"/>
</dbReference>
<dbReference type="GO" id="GO:0005975">
    <property type="term" value="P:carbohydrate metabolic process"/>
    <property type="evidence" value="ECO:0007669"/>
    <property type="project" value="InterPro"/>
</dbReference>
<gene>
    <name evidence="1" type="ORF">ENW11_02260</name>
</gene>
<dbReference type="InterPro" id="IPR011330">
    <property type="entry name" value="Glyco_hydro/deAcase_b/a-brl"/>
</dbReference>
<accession>A0A7V4THK5</accession>
<dbReference type="PANTHER" id="PTHR30105">
    <property type="entry name" value="UNCHARACTERIZED YIBQ-RELATED"/>
    <property type="match status" value="1"/>
</dbReference>
<protein>
    <submittedName>
        <fullName evidence="1">Divergent polysaccharide deacetylase family protein</fullName>
    </submittedName>
</protein>
<reference evidence="1" key="1">
    <citation type="journal article" date="2020" name="mSystems">
        <title>Genome- and Community-Level Interaction Insights into Carbon Utilization and Element Cycling Functions of Hydrothermarchaeota in Hydrothermal Sediment.</title>
        <authorList>
            <person name="Zhou Z."/>
            <person name="Liu Y."/>
            <person name="Xu W."/>
            <person name="Pan J."/>
            <person name="Luo Z.H."/>
            <person name="Li M."/>
        </authorList>
    </citation>
    <scope>NUCLEOTIDE SEQUENCE [LARGE SCALE GENOMIC DNA]</scope>
    <source>
        <strain evidence="1">SpSt-82</strain>
    </source>
</reference>
<comment type="caution">
    <text evidence="1">The sequence shown here is derived from an EMBL/GenBank/DDBJ whole genome shotgun (WGS) entry which is preliminary data.</text>
</comment>
<dbReference type="AlphaFoldDB" id="A0A7V4THK5"/>
<dbReference type="CDD" id="cd10936">
    <property type="entry name" value="CE4_DAC2"/>
    <property type="match status" value="1"/>
</dbReference>
<dbReference type="Pfam" id="PF04748">
    <property type="entry name" value="Polysacc_deac_2"/>
    <property type="match status" value="1"/>
</dbReference>
<sequence>MPWPRRFLFFLLFGLLAWGVVLFALGFETRLFEEGQAALSRALFRGVGRELALLVLHEVKRHSLSFQVLRYPLPERPSFEVEVVLENARQRERLLKHLEVLLAPLRPFGLWGKEVEGDDYRLFWGEEEWFRFYLRLRRVFRVAIVIDDIGYDVPLAEKFFSLPVKLNVAVFPHLPHGPHLARRAEESGKEVLIHFPMEAMDPGENLGERFLLRSGASKEEVVRMLEEAFRRIPQAKGLNNHKGSRATQDERLMALCALVLREKNAYFLDSLTTPRSVAFRVMKSMGVRALRRDVFLDGEPAVEYVLRQLEVTLAVAKKQGFAVAIGHPKEVTYEALRRFLERPHPEYEFVFLSEMFEDGG</sequence>